<accession>A0A1H9UY22</accession>
<dbReference type="AlphaFoldDB" id="A0A1H9UY22"/>
<keyword evidence="1" id="KW-0812">Transmembrane</keyword>
<gene>
    <name evidence="2" type="ORF">SAMN05661109_01997</name>
</gene>
<proteinExistence type="predicted"/>
<evidence type="ECO:0000256" key="1">
    <source>
        <dbReference type="SAM" id="Phobius"/>
    </source>
</evidence>
<sequence>MTHPENDLTSAYDYSNRARPEAESFDDLADQPDPVEVAARNKASTRQAILYMVGSIVGTLVFAGLLALIFRLVGGPLCEAGEATWLCSQSQRTWWAILSSLPPVAALIGCAVIMVRKLNRYERWMPWMGVLWLPILPFTMWWLTITISMLATDYL</sequence>
<keyword evidence="3" id="KW-1185">Reference proteome</keyword>
<dbReference type="Proteomes" id="UP000198929">
    <property type="component" value="Unassembled WGS sequence"/>
</dbReference>
<evidence type="ECO:0000313" key="2">
    <source>
        <dbReference type="EMBL" id="SES14440.1"/>
    </source>
</evidence>
<evidence type="ECO:0000313" key="3">
    <source>
        <dbReference type="Proteomes" id="UP000198929"/>
    </source>
</evidence>
<feature type="transmembrane region" description="Helical" evidence="1">
    <location>
        <begin position="49"/>
        <end position="73"/>
    </location>
</feature>
<keyword evidence="1" id="KW-0472">Membrane</keyword>
<keyword evidence="1" id="KW-1133">Transmembrane helix</keyword>
<dbReference type="EMBL" id="FOGQ01000009">
    <property type="protein sequence ID" value="SES14440.1"/>
    <property type="molecule type" value="Genomic_DNA"/>
</dbReference>
<feature type="transmembrane region" description="Helical" evidence="1">
    <location>
        <begin position="93"/>
        <end position="115"/>
    </location>
</feature>
<dbReference type="STRING" id="1121357.SAMN05661109_01997"/>
<protein>
    <submittedName>
        <fullName evidence="2">Uncharacterized protein</fullName>
    </submittedName>
</protein>
<dbReference type="RefSeq" id="WP_092259735.1">
    <property type="nucleotide sequence ID" value="NZ_CP047199.1"/>
</dbReference>
<feature type="transmembrane region" description="Helical" evidence="1">
    <location>
        <begin position="127"/>
        <end position="151"/>
    </location>
</feature>
<name>A0A1H9UY22_9CORY</name>
<organism evidence="2 3">
    <name type="scientific">Corynebacterium cystitidis DSM 20524</name>
    <dbReference type="NCBI Taxonomy" id="1121357"/>
    <lineage>
        <taxon>Bacteria</taxon>
        <taxon>Bacillati</taxon>
        <taxon>Actinomycetota</taxon>
        <taxon>Actinomycetes</taxon>
        <taxon>Mycobacteriales</taxon>
        <taxon>Corynebacteriaceae</taxon>
        <taxon>Corynebacterium</taxon>
    </lineage>
</organism>
<reference evidence="3" key="1">
    <citation type="submission" date="2016-10" db="EMBL/GenBank/DDBJ databases">
        <authorList>
            <person name="Varghese N."/>
            <person name="Submissions S."/>
        </authorList>
    </citation>
    <scope>NUCLEOTIDE SEQUENCE [LARGE SCALE GENOMIC DNA]</scope>
    <source>
        <strain evidence="3">DSM 20524</strain>
    </source>
</reference>